<keyword evidence="10 12" id="KW-0472">Membrane</keyword>
<comment type="subcellular location">
    <subcellularLocation>
        <location evidence="1">Endoplasmic reticulum membrane</location>
        <topology evidence="1">Single-pass type IV membrane protein</topology>
    </subcellularLocation>
</comment>
<evidence type="ECO:0000313" key="13">
    <source>
        <dbReference type="Proteomes" id="UP000515146"/>
    </source>
</evidence>
<evidence type="ECO:0000256" key="4">
    <source>
        <dbReference type="ARBA" id="ARBA00022448"/>
    </source>
</evidence>
<dbReference type="GO" id="GO:0031201">
    <property type="term" value="C:SNARE complex"/>
    <property type="evidence" value="ECO:0007669"/>
    <property type="project" value="TreeGrafter"/>
</dbReference>
<evidence type="ECO:0000256" key="5">
    <source>
        <dbReference type="ARBA" id="ARBA00022692"/>
    </source>
</evidence>
<organism evidence="13 14">
    <name type="scientific">Dermatophagoides pteronyssinus</name>
    <name type="common">European house dust mite</name>
    <dbReference type="NCBI Taxonomy" id="6956"/>
    <lineage>
        <taxon>Eukaryota</taxon>
        <taxon>Metazoa</taxon>
        <taxon>Ecdysozoa</taxon>
        <taxon>Arthropoda</taxon>
        <taxon>Chelicerata</taxon>
        <taxon>Arachnida</taxon>
        <taxon>Acari</taxon>
        <taxon>Acariformes</taxon>
        <taxon>Sarcoptiformes</taxon>
        <taxon>Astigmata</taxon>
        <taxon>Psoroptidia</taxon>
        <taxon>Analgoidea</taxon>
        <taxon>Pyroglyphidae</taxon>
        <taxon>Dermatophagoidinae</taxon>
        <taxon>Dermatophagoides</taxon>
    </lineage>
</organism>
<keyword evidence="6" id="KW-0256">Endoplasmic reticulum</keyword>
<evidence type="ECO:0000256" key="3">
    <source>
        <dbReference type="ARBA" id="ARBA00015843"/>
    </source>
</evidence>
<dbReference type="CTD" id="55850"/>
<evidence type="ECO:0000256" key="6">
    <source>
        <dbReference type="ARBA" id="ARBA00022824"/>
    </source>
</evidence>
<keyword evidence="8" id="KW-0653">Protein transport</keyword>
<feature type="transmembrane region" description="Helical" evidence="12">
    <location>
        <begin position="234"/>
        <end position="257"/>
    </location>
</feature>
<proteinExistence type="inferred from homology"/>
<dbReference type="GO" id="GO:0006890">
    <property type="term" value="P:retrograde vesicle-mediated transport, Golgi to endoplasmic reticulum"/>
    <property type="evidence" value="ECO:0007669"/>
    <property type="project" value="TreeGrafter"/>
</dbReference>
<evidence type="ECO:0000256" key="1">
    <source>
        <dbReference type="ARBA" id="ARBA00004163"/>
    </source>
</evidence>
<dbReference type="PANTHER" id="PTHR13050:SF7">
    <property type="entry name" value="VESICLE TRANSPORT PROTEIN USE1"/>
    <property type="match status" value="1"/>
</dbReference>
<dbReference type="OMA" id="AYRSWCD"/>
<accession>A0A6P6XZE5</accession>
<dbReference type="GO" id="GO:0015031">
    <property type="term" value="P:protein transport"/>
    <property type="evidence" value="ECO:0007669"/>
    <property type="project" value="UniProtKB-KW"/>
</dbReference>
<dbReference type="PANTHER" id="PTHR13050">
    <property type="entry name" value="USE1-LIKE PROTEIN"/>
    <property type="match status" value="1"/>
</dbReference>
<keyword evidence="4" id="KW-0813">Transport</keyword>
<dbReference type="OrthoDB" id="4506189at2759"/>
<reference evidence="14" key="1">
    <citation type="submission" date="2025-08" db="UniProtKB">
        <authorList>
            <consortium name="RefSeq"/>
        </authorList>
    </citation>
    <scope>IDENTIFICATION</scope>
    <source>
        <strain evidence="14">Airmid</strain>
    </source>
</reference>
<comment type="similarity">
    <text evidence="2">Belongs to the USE1 family.</text>
</comment>
<evidence type="ECO:0000256" key="8">
    <source>
        <dbReference type="ARBA" id="ARBA00022927"/>
    </source>
</evidence>
<keyword evidence="13" id="KW-1185">Reference proteome</keyword>
<keyword evidence="9 12" id="KW-1133">Transmembrane helix</keyword>
<sequence length="306" mass="35953">MTIIHRSKNHINIMNLLSKCEYRFQLINDKCDWRLEQYIKSIFQMLEQEEMNTGKLNDELVAAKKKAQFFQGLLDAHSKDTTILEQYSIINSLQSNSTTTTMQTENETKRIHLTEIAKCDKRMKKELLSSRLTTDNKTTTADDKNENHENRIRNTKNKNYEDIIKYHELLQEKVTNEMVILVQNLKQNLTTSNEIVKKDTELLEKTNQFTEKNVSNLRKNADKIREFASAACEYWLWISLTLVIFIFLFMVIFIRLFPKKATIIVINNIAGQQQQQPYHHQSLQPSSDQINAYTNDINDGNQRIEL</sequence>
<dbReference type="RefSeq" id="XP_027198667.1">
    <property type="nucleotide sequence ID" value="XM_027342866.1"/>
</dbReference>
<name>A0A6P6XZE5_DERPT</name>
<evidence type="ECO:0000256" key="9">
    <source>
        <dbReference type="ARBA" id="ARBA00022989"/>
    </source>
</evidence>
<evidence type="ECO:0000313" key="14">
    <source>
        <dbReference type="RefSeq" id="XP_027198667.1"/>
    </source>
</evidence>
<dbReference type="GO" id="GO:0005789">
    <property type="term" value="C:endoplasmic reticulum membrane"/>
    <property type="evidence" value="ECO:0007669"/>
    <property type="project" value="UniProtKB-SubCell"/>
</dbReference>
<evidence type="ECO:0000256" key="10">
    <source>
        <dbReference type="ARBA" id="ARBA00023136"/>
    </source>
</evidence>
<dbReference type="InParanoid" id="A0A6P6XZE5"/>
<keyword evidence="7" id="KW-0931">ER-Golgi transport</keyword>
<dbReference type="FunCoup" id="A0A6P6XZE5">
    <property type="interactions" value="1429"/>
</dbReference>
<keyword evidence="5 12" id="KW-0812">Transmembrane</keyword>
<evidence type="ECO:0000256" key="12">
    <source>
        <dbReference type="SAM" id="Phobius"/>
    </source>
</evidence>
<protein>
    <recommendedName>
        <fullName evidence="3">Vesicle transport protein USE1</fullName>
    </recommendedName>
    <alternativeName>
        <fullName evidence="11">USE1-like protein</fullName>
    </alternativeName>
</protein>
<evidence type="ECO:0000256" key="11">
    <source>
        <dbReference type="ARBA" id="ARBA00032711"/>
    </source>
</evidence>
<dbReference type="GO" id="GO:0005484">
    <property type="term" value="F:SNAP receptor activity"/>
    <property type="evidence" value="ECO:0007669"/>
    <property type="project" value="TreeGrafter"/>
</dbReference>
<dbReference type="KEGG" id="dpte:113792909"/>
<dbReference type="Proteomes" id="UP000515146">
    <property type="component" value="Unplaced"/>
</dbReference>
<dbReference type="AlphaFoldDB" id="A0A6P6XZE5"/>
<evidence type="ECO:0000256" key="2">
    <source>
        <dbReference type="ARBA" id="ARBA00007891"/>
    </source>
</evidence>
<dbReference type="InterPro" id="IPR019150">
    <property type="entry name" value="Vesicle_transport_protein_Use1"/>
</dbReference>
<dbReference type="CDD" id="cd15860">
    <property type="entry name" value="SNARE_USE1"/>
    <property type="match status" value="1"/>
</dbReference>
<dbReference type="Pfam" id="PF09753">
    <property type="entry name" value="Use1"/>
    <property type="match status" value="1"/>
</dbReference>
<gene>
    <name evidence="14" type="primary">LOC113792909</name>
</gene>
<evidence type="ECO:0000256" key="7">
    <source>
        <dbReference type="ARBA" id="ARBA00022892"/>
    </source>
</evidence>